<reference evidence="1 2" key="1">
    <citation type="submission" date="2019-09" db="EMBL/GenBank/DDBJ databases">
        <title>The hologenome of the rock-dwelling lichen Lasallia pustulata.</title>
        <authorList>
            <person name="Greshake Tzovaras B."/>
            <person name="Segers F."/>
            <person name="Bicker A."/>
            <person name="Dal Grande F."/>
            <person name="Otte J."/>
            <person name="Hankeln T."/>
            <person name="Schmitt I."/>
            <person name="Ebersberger I."/>
        </authorList>
    </citation>
    <scope>NUCLEOTIDE SEQUENCE [LARGE SCALE GENOMIC DNA]</scope>
    <source>
        <strain evidence="1">A1-1</strain>
    </source>
</reference>
<dbReference type="AlphaFoldDB" id="A0A5M8PQ62"/>
<comment type="caution">
    <text evidence="1">The sequence shown here is derived from an EMBL/GenBank/DDBJ whole genome shotgun (WGS) entry which is preliminary data.</text>
</comment>
<evidence type="ECO:0000313" key="1">
    <source>
        <dbReference type="EMBL" id="KAA6411050.1"/>
    </source>
</evidence>
<evidence type="ECO:0000313" key="2">
    <source>
        <dbReference type="Proteomes" id="UP000324767"/>
    </source>
</evidence>
<gene>
    <name evidence="1" type="ORF">FRX48_05361</name>
</gene>
<sequence>MSQSQLRLAVLAASCSPDGLLQGQRQVPTARGLVWWRSQLVFHIDVLEWGFEPQLGGPQAGRPQEDQATNERPIVVLKTLVQRGRHVDSLISKDGGVMDSKHSPRFLILMTKVNLLQLIIKLGVYALDNSCKISKTAFQSPFDSPMP</sequence>
<name>A0A5M8PQ62_9LECA</name>
<dbReference type="Proteomes" id="UP000324767">
    <property type="component" value="Unassembled WGS sequence"/>
</dbReference>
<protein>
    <submittedName>
        <fullName evidence="1">Uncharacterized protein</fullName>
    </submittedName>
</protein>
<proteinExistence type="predicted"/>
<dbReference type="EMBL" id="VXIT01000008">
    <property type="protein sequence ID" value="KAA6411050.1"/>
    <property type="molecule type" value="Genomic_DNA"/>
</dbReference>
<organism evidence="1 2">
    <name type="scientific">Lasallia pustulata</name>
    <dbReference type="NCBI Taxonomy" id="136370"/>
    <lineage>
        <taxon>Eukaryota</taxon>
        <taxon>Fungi</taxon>
        <taxon>Dikarya</taxon>
        <taxon>Ascomycota</taxon>
        <taxon>Pezizomycotina</taxon>
        <taxon>Lecanoromycetes</taxon>
        <taxon>OSLEUM clade</taxon>
        <taxon>Umbilicariomycetidae</taxon>
        <taxon>Umbilicariales</taxon>
        <taxon>Umbilicariaceae</taxon>
        <taxon>Lasallia</taxon>
    </lineage>
</organism>
<accession>A0A5M8PQ62</accession>